<proteinExistence type="predicted"/>
<feature type="region of interest" description="Disordered" evidence="1">
    <location>
        <begin position="68"/>
        <end position="193"/>
    </location>
</feature>
<dbReference type="AlphaFoldDB" id="A0A4R2PPE2"/>
<feature type="compositionally biased region" description="Low complexity" evidence="1">
    <location>
        <begin position="142"/>
        <end position="164"/>
    </location>
</feature>
<organism evidence="3 4">
    <name type="scientific">Rhodothalassium salexigens DSM 2132</name>
    <dbReference type="NCBI Taxonomy" id="1188247"/>
    <lineage>
        <taxon>Bacteria</taxon>
        <taxon>Pseudomonadati</taxon>
        <taxon>Pseudomonadota</taxon>
        <taxon>Alphaproteobacteria</taxon>
        <taxon>Rhodothalassiales</taxon>
        <taxon>Rhodothalassiaceae</taxon>
        <taxon>Rhodothalassium</taxon>
    </lineage>
</organism>
<sequence>MTATASWICQPFAALAPWDVHDMLRARQDVFVLEQTCLFPEIDGRDPHCHHLLGRTARPLVRAADAVSAPGAAASGGPDQDPPIRAAMGGPSQDNIHDPTNSPAKPPLPPAGQAPGGQAGGAASISGPVAGTGQSTTPMADTPLASTPSTGAPSASSPLARAPATGEPMRPGRPTISAPMAGAELGAEPGAGTDGMGASGTLLAYARIVPPGVIYAEPSIGRILTTAAARGCGLGHALMAEALTQCTALYPGRAIRIGAQQHLQAFYRQSGFVTASAAYDEDGIAHVEMLRPASPA</sequence>
<dbReference type="InterPro" id="IPR000182">
    <property type="entry name" value="GNAT_dom"/>
</dbReference>
<evidence type="ECO:0000313" key="3">
    <source>
        <dbReference type="EMBL" id="TCP37613.1"/>
    </source>
</evidence>
<gene>
    <name evidence="3" type="ORF">EV659_10217</name>
</gene>
<evidence type="ECO:0000259" key="2">
    <source>
        <dbReference type="Pfam" id="PF13673"/>
    </source>
</evidence>
<evidence type="ECO:0000256" key="1">
    <source>
        <dbReference type="SAM" id="MobiDB-lite"/>
    </source>
</evidence>
<dbReference type="InParanoid" id="A0A4R2PPE2"/>
<dbReference type="Gene3D" id="3.40.630.30">
    <property type="match status" value="2"/>
</dbReference>
<feature type="domain" description="N-acetyltransferase" evidence="2">
    <location>
        <begin position="215"/>
        <end position="289"/>
    </location>
</feature>
<comment type="caution">
    <text evidence="3">The sequence shown here is derived from an EMBL/GenBank/DDBJ whole genome shotgun (WGS) entry which is preliminary data.</text>
</comment>
<keyword evidence="3" id="KW-0808">Transferase</keyword>
<dbReference type="CDD" id="cd04301">
    <property type="entry name" value="NAT_SF"/>
    <property type="match status" value="1"/>
</dbReference>
<keyword evidence="4" id="KW-1185">Reference proteome</keyword>
<protein>
    <submittedName>
        <fullName evidence="3">Acetyltransferase (GNAT) family protein</fullName>
    </submittedName>
</protein>
<feature type="compositionally biased region" description="Low complexity" evidence="1">
    <location>
        <begin position="68"/>
        <end position="79"/>
    </location>
</feature>
<dbReference type="GO" id="GO:0016747">
    <property type="term" value="F:acyltransferase activity, transferring groups other than amino-acyl groups"/>
    <property type="evidence" value="ECO:0007669"/>
    <property type="project" value="InterPro"/>
</dbReference>
<dbReference type="Proteomes" id="UP000295399">
    <property type="component" value="Unassembled WGS sequence"/>
</dbReference>
<name>A0A4R2PPE2_RHOSA</name>
<dbReference type="SUPFAM" id="SSF55729">
    <property type="entry name" value="Acyl-CoA N-acyltransferases (Nat)"/>
    <property type="match status" value="2"/>
</dbReference>
<feature type="compositionally biased region" description="Polar residues" evidence="1">
    <location>
        <begin position="92"/>
        <end position="101"/>
    </location>
</feature>
<dbReference type="InterPro" id="IPR016181">
    <property type="entry name" value="Acyl_CoA_acyltransferase"/>
</dbReference>
<dbReference type="EMBL" id="SLXO01000002">
    <property type="protein sequence ID" value="TCP37613.1"/>
    <property type="molecule type" value="Genomic_DNA"/>
</dbReference>
<dbReference type="Pfam" id="PF13673">
    <property type="entry name" value="Acetyltransf_10"/>
    <property type="match status" value="1"/>
</dbReference>
<feature type="compositionally biased region" description="Low complexity" evidence="1">
    <location>
        <begin position="178"/>
        <end position="191"/>
    </location>
</feature>
<evidence type="ECO:0000313" key="4">
    <source>
        <dbReference type="Proteomes" id="UP000295399"/>
    </source>
</evidence>
<accession>A0A4R2PPE2</accession>
<reference evidence="3 4" key="1">
    <citation type="submission" date="2019-03" db="EMBL/GenBank/DDBJ databases">
        <title>Genomic Encyclopedia of Type Strains, Phase IV (KMG-IV): sequencing the most valuable type-strain genomes for metagenomic binning, comparative biology and taxonomic classification.</title>
        <authorList>
            <person name="Goeker M."/>
        </authorList>
    </citation>
    <scope>NUCLEOTIDE SEQUENCE [LARGE SCALE GENOMIC DNA]</scope>
    <source>
        <strain evidence="3 4">DSM 2132</strain>
    </source>
</reference>